<comment type="subcellular location">
    <subcellularLocation>
        <location evidence="1">Cell membrane</location>
        <topology evidence="1">Multi-pass membrane protein</topology>
    </subcellularLocation>
</comment>
<keyword evidence="2" id="KW-1003">Cell membrane</keyword>
<organism evidence="13 14">
    <name type="scientific">Petromyzon marinus</name>
    <name type="common">Sea lamprey</name>
    <dbReference type="NCBI Taxonomy" id="7757"/>
    <lineage>
        <taxon>Eukaryota</taxon>
        <taxon>Metazoa</taxon>
        <taxon>Chordata</taxon>
        <taxon>Craniata</taxon>
        <taxon>Vertebrata</taxon>
        <taxon>Cyclostomata</taxon>
        <taxon>Hyperoartia</taxon>
        <taxon>Petromyzontiformes</taxon>
        <taxon>Petromyzontidae</taxon>
        <taxon>Petromyzon</taxon>
    </lineage>
</organism>
<dbReference type="GO" id="GO:0005886">
    <property type="term" value="C:plasma membrane"/>
    <property type="evidence" value="ECO:0007669"/>
    <property type="project" value="UniProtKB-SubCell"/>
</dbReference>
<evidence type="ECO:0000259" key="12">
    <source>
        <dbReference type="PROSITE" id="PS50262"/>
    </source>
</evidence>
<dbReference type="PRINTS" id="PR01157">
    <property type="entry name" value="P2YPURNOCPTR"/>
</dbReference>
<feature type="transmembrane region" description="Helical" evidence="11">
    <location>
        <begin position="233"/>
        <end position="253"/>
    </location>
</feature>
<accession>A0AAJ7U9T1</accession>
<evidence type="ECO:0000256" key="1">
    <source>
        <dbReference type="ARBA" id="ARBA00004651"/>
    </source>
</evidence>
<dbReference type="GO" id="GO:0004930">
    <property type="term" value="F:G protein-coupled receptor activity"/>
    <property type="evidence" value="ECO:0007669"/>
    <property type="project" value="UniProtKB-KW"/>
</dbReference>
<evidence type="ECO:0000256" key="2">
    <source>
        <dbReference type="ARBA" id="ARBA00022475"/>
    </source>
</evidence>
<evidence type="ECO:0000256" key="9">
    <source>
        <dbReference type="ARBA" id="ARBA00023224"/>
    </source>
</evidence>
<evidence type="ECO:0000313" key="14">
    <source>
        <dbReference type="RefSeq" id="XP_032830882.1"/>
    </source>
</evidence>
<feature type="domain" description="G-protein coupled receptors family 1 profile" evidence="12">
    <location>
        <begin position="133"/>
        <end position="388"/>
    </location>
</feature>
<keyword evidence="5" id="KW-0297">G-protein coupled receptor</keyword>
<dbReference type="FunFam" id="1.20.1070.10:FF:000017">
    <property type="entry name" value="lysophosphatidic acid receptor 4"/>
    <property type="match status" value="1"/>
</dbReference>
<dbReference type="AlphaFoldDB" id="A0AAJ7U9T1"/>
<dbReference type="Proteomes" id="UP001318040">
    <property type="component" value="Chromosome 55"/>
</dbReference>
<keyword evidence="6 11" id="KW-0472">Membrane</keyword>
<feature type="transmembrane region" description="Helical" evidence="11">
    <location>
        <begin position="324"/>
        <end position="344"/>
    </location>
</feature>
<reference evidence="14" key="1">
    <citation type="submission" date="2025-08" db="UniProtKB">
        <authorList>
            <consortium name="RefSeq"/>
        </authorList>
    </citation>
    <scope>IDENTIFICATION</scope>
    <source>
        <tissue evidence="14">Sperm</tissue>
    </source>
</reference>
<evidence type="ECO:0000256" key="3">
    <source>
        <dbReference type="ARBA" id="ARBA00022692"/>
    </source>
</evidence>
<dbReference type="InterPro" id="IPR017452">
    <property type="entry name" value="GPCR_Rhodpsn_7TM"/>
</dbReference>
<dbReference type="RefSeq" id="XP_032830882.1">
    <property type="nucleotide sequence ID" value="XM_032974991.1"/>
</dbReference>
<dbReference type="InterPro" id="IPR000276">
    <property type="entry name" value="GPCR_Rhodpsn"/>
</dbReference>
<evidence type="ECO:0000256" key="7">
    <source>
        <dbReference type="ARBA" id="ARBA00023157"/>
    </source>
</evidence>
<feature type="transmembrane region" description="Helical" evidence="11">
    <location>
        <begin position="194"/>
        <end position="212"/>
    </location>
</feature>
<gene>
    <name evidence="14" type="primary">LOC116954459</name>
</gene>
<keyword evidence="9" id="KW-0807">Transducer</keyword>
<dbReference type="SUPFAM" id="SSF81321">
    <property type="entry name" value="Family A G protein-coupled receptor-like"/>
    <property type="match status" value="1"/>
</dbReference>
<keyword evidence="13" id="KW-1185">Reference proteome</keyword>
<protein>
    <submittedName>
        <fullName evidence="14">Cysteinyl leukotriene receptor 1-like</fullName>
    </submittedName>
</protein>
<feature type="transmembrane region" description="Helical" evidence="11">
    <location>
        <begin position="282"/>
        <end position="303"/>
    </location>
</feature>
<dbReference type="Pfam" id="PF00001">
    <property type="entry name" value="7tm_1"/>
    <property type="match status" value="1"/>
</dbReference>
<dbReference type="PANTHER" id="PTHR24231">
    <property type="entry name" value="PURINOCEPTOR-RELATED G-PROTEIN COUPLED RECEPTOR"/>
    <property type="match status" value="1"/>
</dbReference>
<keyword evidence="3 11" id="KW-0812">Transmembrane</keyword>
<feature type="transmembrane region" description="Helical" evidence="11">
    <location>
        <begin position="118"/>
        <end position="142"/>
    </location>
</feature>
<dbReference type="PROSITE" id="PS50262">
    <property type="entry name" value="G_PROTEIN_RECEP_F1_2"/>
    <property type="match status" value="1"/>
</dbReference>
<dbReference type="GeneID" id="116954459"/>
<keyword evidence="7" id="KW-1015">Disulfide bond</keyword>
<feature type="transmembrane region" description="Helical" evidence="11">
    <location>
        <begin position="154"/>
        <end position="174"/>
    </location>
</feature>
<evidence type="ECO:0000256" key="5">
    <source>
        <dbReference type="ARBA" id="ARBA00023040"/>
    </source>
</evidence>
<dbReference type="PRINTS" id="PR00237">
    <property type="entry name" value="GPCRRHODOPSN"/>
</dbReference>
<dbReference type="KEGG" id="pmrn:116954459"/>
<dbReference type="Gene3D" id="1.20.1070.10">
    <property type="entry name" value="Rhodopsin 7-helix transmembrane proteins"/>
    <property type="match status" value="1"/>
</dbReference>
<feature type="compositionally biased region" description="Basic and acidic residues" evidence="10">
    <location>
        <begin position="417"/>
        <end position="432"/>
    </location>
</feature>
<keyword evidence="4 11" id="KW-1133">Transmembrane helix</keyword>
<evidence type="ECO:0000256" key="10">
    <source>
        <dbReference type="SAM" id="MobiDB-lite"/>
    </source>
</evidence>
<keyword evidence="8" id="KW-0675">Receptor</keyword>
<evidence type="ECO:0000256" key="6">
    <source>
        <dbReference type="ARBA" id="ARBA00023136"/>
    </source>
</evidence>
<evidence type="ECO:0000256" key="4">
    <source>
        <dbReference type="ARBA" id="ARBA00022989"/>
    </source>
</evidence>
<dbReference type="PANTHER" id="PTHR24231:SF52">
    <property type="entry name" value="CYSTEINYL LEUKOTRIENE RECEPTOR 2-LIKE"/>
    <property type="match status" value="1"/>
</dbReference>
<evidence type="ECO:0000313" key="13">
    <source>
        <dbReference type="Proteomes" id="UP001318040"/>
    </source>
</evidence>
<evidence type="ECO:0000256" key="8">
    <source>
        <dbReference type="ARBA" id="ARBA00023170"/>
    </source>
</evidence>
<feature type="region of interest" description="Disordered" evidence="10">
    <location>
        <begin position="414"/>
        <end position="460"/>
    </location>
</feature>
<evidence type="ECO:0000256" key="11">
    <source>
        <dbReference type="SAM" id="Phobius"/>
    </source>
</evidence>
<sequence length="460" mass="51995">MAWARNCMVQSLTYICALCCFPRRRQLGRHSFEQMTKVGTFNYVFPLRRLHHKLLGVSLLFRHTSRRTLKTQADRQRVLPSHKLCNLKRSAGIVTMNSSAAPNGTGPCSMDDSYKYPIYSAIYGIVCIIGMMGNAIALYVFLCLTRTKSASTIYLINLALADMFFVLTLPLRVVYYVRDGDWPFGDAMCRISSFTFYANLYSSIFFLTGLSVTRYLAVVHPVRSLKAVTARRAVIACVSIWVFVTLVTSPFLLSGQHVLSSGRILCFESSGSSLKMIFAMNYLALLVGVLIPFAIIVVCYAAIARTLMKTPEGQRRDSNVRKRAVRMIVLVLTVFVVCFIPYHVQRTLLLHQLINRHSSCDTKLYLQKSVVATVCFAAFNSCLDPLIYFFVGEKFRDRFMSAVRRRSRISSATSSVRSKEPLSRSTARDAAKLHMQTLEGDPLQEKEDPQEETDDRQTSE</sequence>
<feature type="transmembrane region" description="Helical" evidence="11">
    <location>
        <begin position="364"/>
        <end position="391"/>
    </location>
</feature>
<name>A0AAJ7U9T1_PETMA</name>
<proteinExistence type="predicted"/>